<evidence type="ECO:0008006" key="3">
    <source>
        <dbReference type="Google" id="ProtNLM"/>
    </source>
</evidence>
<dbReference type="AlphaFoldDB" id="A0A4Z0V3C3"/>
<accession>A0A4Z0V3C3</accession>
<name>A0A4Z0V3C3_9BACT</name>
<sequence>MKRINQPMLADRVSDILSLTGQSLKSLVKLAIQSQQPSIKNSDHNGKRLIILGNGPSLADNLANDMDILLSNDTLSVNFAANTPEFISLRPKYYLLMDPHFFQSPPSDPNVTKLFRNLNNEVDWDMTLYLPVKYSATSIGLSNPHIHIENFNTVGIDGFNKLKDIAFDAGRGLPRPRNVLIPSIMAGIWAGYKEIILLGADHSWLKTLEVNDDNYVVSIQPHFYKDGEEELKRVATLYRDIHLHELLLRFQIAFKSHHEVKRYADARNIEIYNATPGSYIDAFPRKDLRTITAYNK</sequence>
<proteinExistence type="predicted"/>
<dbReference type="EMBL" id="SJSA01000002">
    <property type="protein sequence ID" value="TGG36378.1"/>
    <property type="molecule type" value="Genomic_DNA"/>
</dbReference>
<protein>
    <recommendedName>
        <fullName evidence="3">DUF115 domain-containing protein</fullName>
    </recommendedName>
</protein>
<comment type="caution">
    <text evidence="1">The sequence shown here is derived from an EMBL/GenBank/DDBJ whole genome shotgun (WGS) entry which is preliminary data.</text>
</comment>
<dbReference type="GeneID" id="82150307"/>
<dbReference type="Proteomes" id="UP000297635">
    <property type="component" value="Unassembled WGS sequence"/>
</dbReference>
<keyword evidence="2" id="KW-1185">Reference proteome</keyword>
<evidence type="ECO:0000313" key="2">
    <source>
        <dbReference type="Proteomes" id="UP000297635"/>
    </source>
</evidence>
<organism evidence="1 2">
    <name type="scientific">Duncaniella freteri</name>
    <dbReference type="NCBI Taxonomy" id="2530391"/>
    <lineage>
        <taxon>Bacteria</taxon>
        <taxon>Pseudomonadati</taxon>
        <taxon>Bacteroidota</taxon>
        <taxon>Bacteroidia</taxon>
        <taxon>Bacteroidales</taxon>
        <taxon>Muribaculaceae</taxon>
        <taxon>Duncaniella</taxon>
    </lineage>
</organism>
<reference evidence="1 2" key="1">
    <citation type="submission" date="2019-02" db="EMBL/GenBank/DDBJ databases">
        <title>Isolation and identification of novel species under the genus Muribaculum.</title>
        <authorList>
            <person name="Miyake S."/>
            <person name="Ding Y."/>
            <person name="Low A."/>
            <person name="Soh M."/>
            <person name="Seedorf H."/>
        </authorList>
    </citation>
    <scope>NUCLEOTIDE SEQUENCE [LARGE SCALE GENOMIC DNA]</scope>
    <source>
        <strain evidence="1 2">TLL-A3</strain>
    </source>
</reference>
<evidence type="ECO:0000313" key="1">
    <source>
        <dbReference type="EMBL" id="TGG36378.1"/>
    </source>
</evidence>
<dbReference type="Gene3D" id="3.90.1480.10">
    <property type="entry name" value="Alpha-2,3-sialyltransferase"/>
    <property type="match status" value="1"/>
</dbReference>
<dbReference type="RefSeq" id="WP_135472117.1">
    <property type="nucleotide sequence ID" value="NZ_CASCVZ010000010.1"/>
</dbReference>
<gene>
    <name evidence="1" type="ORF">EZ315_10955</name>
</gene>